<gene>
    <name evidence="1" type="primary">ubiJ</name>
    <name evidence="3" type="ORF">GCM10007877_15330</name>
</gene>
<comment type="similarity">
    <text evidence="1">Belongs to the UbiJ family.</text>
</comment>
<evidence type="ECO:0000313" key="3">
    <source>
        <dbReference type="EMBL" id="GLS25819.1"/>
    </source>
</evidence>
<dbReference type="PANTHER" id="PTHR38693">
    <property type="entry name" value="UBIQUINONE BIOSYNTHESIS PROTEIN UBIJ"/>
    <property type="match status" value="1"/>
</dbReference>
<protein>
    <recommendedName>
        <fullName evidence="1">Ubiquinone biosynthesis accessory factor UbiJ</fullName>
    </recommendedName>
</protein>
<comment type="caution">
    <text evidence="3">The sequence shown here is derived from an EMBL/GenBank/DDBJ whole genome shotgun (WGS) entry which is preliminary data.</text>
</comment>
<evidence type="ECO:0000256" key="1">
    <source>
        <dbReference type="HAMAP-Rule" id="MF_02215"/>
    </source>
</evidence>
<keyword evidence="1" id="KW-0831">Ubiquinone biosynthesis</keyword>
<feature type="compositionally biased region" description="Low complexity" evidence="2">
    <location>
        <begin position="217"/>
        <end position="230"/>
    </location>
</feature>
<keyword evidence="4" id="KW-1185">Reference proteome</keyword>
<dbReference type="InterPro" id="IPR038989">
    <property type="entry name" value="UbiJ"/>
</dbReference>
<organism evidence="3 4">
    <name type="scientific">Marinibactrum halimedae</name>
    <dbReference type="NCBI Taxonomy" id="1444977"/>
    <lineage>
        <taxon>Bacteria</taxon>
        <taxon>Pseudomonadati</taxon>
        <taxon>Pseudomonadota</taxon>
        <taxon>Gammaproteobacteria</taxon>
        <taxon>Cellvibrionales</taxon>
        <taxon>Cellvibrionaceae</taxon>
        <taxon>Marinibactrum</taxon>
    </lineage>
</organism>
<dbReference type="GO" id="GO:0005737">
    <property type="term" value="C:cytoplasm"/>
    <property type="evidence" value="ECO:0007669"/>
    <property type="project" value="UniProtKB-SubCell"/>
</dbReference>
<dbReference type="AlphaFoldDB" id="A0AA37WLC0"/>
<evidence type="ECO:0000256" key="2">
    <source>
        <dbReference type="SAM" id="MobiDB-lite"/>
    </source>
</evidence>
<keyword evidence="1" id="KW-0963">Cytoplasm</keyword>
<evidence type="ECO:0000313" key="4">
    <source>
        <dbReference type="Proteomes" id="UP001156870"/>
    </source>
</evidence>
<proteinExistence type="inferred from homology"/>
<comment type="subcellular location">
    <subcellularLocation>
        <location evidence="1">Cytoplasm</location>
    </subcellularLocation>
</comment>
<dbReference type="HAMAP" id="MF_02215">
    <property type="entry name" value="UbiJ"/>
    <property type="match status" value="1"/>
</dbReference>
<dbReference type="GO" id="GO:0006744">
    <property type="term" value="P:ubiquinone biosynthetic process"/>
    <property type="evidence" value="ECO:0007669"/>
    <property type="project" value="UniProtKB-UniRule"/>
</dbReference>
<comment type="pathway">
    <text evidence="1">Cofactor biosynthesis; ubiquinone biosynthesis.</text>
</comment>
<dbReference type="Proteomes" id="UP001156870">
    <property type="component" value="Unassembled WGS sequence"/>
</dbReference>
<feature type="region of interest" description="Disordered" evidence="2">
    <location>
        <begin position="217"/>
        <end position="249"/>
    </location>
</feature>
<name>A0AA37WLC0_9GAMM</name>
<reference evidence="3 4" key="1">
    <citation type="journal article" date="2014" name="Int. J. Syst. Evol. Microbiol.">
        <title>Complete genome sequence of Corynebacterium casei LMG S-19264T (=DSM 44701T), isolated from a smear-ripened cheese.</title>
        <authorList>
            <consortium name="US DOE Joint Genome Institute (JGI-PGF)"/>
            <person name="Walter F."/>
            <person name="Albersmeier A."/>
            <person name="Kalinowski J."/>
            <person name="Ruckert C."/>
        </authorList>
    </citation>
    <scope>NUCLEOTIDE SEQUENCE [LARGE SCALE GENOMIC DNA]</scope>
    <source>
        <strain evidence="3 4">NBRC 110095</strain>
    </source>
</reference>
<dbReference type="PANTHER" id="PTHR38693:SF1">
    <property type="entry name" value="UBIQUINONE BIOSYNTHESIS ACCESSORY FACTOR UBIJ"/>
    <property type="match status" value="1"/>
</dbReference>
<comment type="function">
    <text evidence="1">Required for ubiquinone (coenzyme Q) biosynthesis. Binds hydrophobic ubiquinone biosynthetic intermediates via its SCP2 domain and is essential for the stability of the Ubi complex. May constitute a docking platform where Ubi enzymes assemble and access their SCP2-bound polyprenyl substrates.</text>
</comment>
<dbReference type="EMBL" id="BSPD01000035">
    <property type="protein sequence ID" value="GLS25819.1"/>
    <property type="molecule type" value="Genomic_DNA"/>
</dbReference>
<accession>A0AA37WLC0</accession>
<sequence>MTSRLFDQLQSLGETLVALGPTAQAGLSSALEATLNKALQYDPSSRYQLPELTDHILCIELDKPHLSFFLHTDGEQVLIRNHWENSAAILKGPLSAFIGLALNDQSNLHDSGIQFLGNTSSLLKWRVFFQQLDIDWEDALNDVLGDLTGHQIAQGIRAGTTWLSNRLSDSKRQVEEFIVEELRSTPSRFEFDDFADQVDELRMEADRLQAKLAHFIQQRSQQHTPQQHQHAYQKDQGPQPTDTSDDQDL</sequence>
<dbReference type="RefSeq" id="WP_232593882.1">
    <property type="nucleotide sequence ID" value="NZ_BSPD01000035.1"/>
</dbReference>